<feature type="transmembrane region" description="Helical" evidence="1">
    <location>
        <begin position="39"/>
        <end position="58"/>
    </location>
</feature>
<keyword evidence="1" id="KW-0812">Transmembrane</keyword>
<feature type="transmembrane region" description="Helical" evidence="1">
    <location>
        <begin position="702"/>
        <end position="724"/>
    </location>
</feature>
<feature type="transmembrane region" description="Helical" evidence="1">
    <location>
        <begin position="126"/>
        <end position="146"/>
    </location>
</feature>
<feature type="transmembrane region" description="Helical" evidence="1">
    <location>
        <begin position="628"/>
        <end position="649"/>
    </location>
</feature>
<feature type="transmembrane region" description="Helical" evidence="1">
    <location>
        <begin position="231"/>
        <end position="251"/>
    </location>
</feature>
<feature type="transmembrane region" description="Helical" evidence="1">
    <location>
        <begin position="166"/>
        <end position="185"/>
    </location>
</feature>
<feature type="transmembrane region" description="Helical" evidence="1">
    <location>
        <begin position="257"/>
        <end position="279"/>
    </location>
</feature>
<feature type="transmembrane region" description="Helical" evidence="1">
    <location>
        <begin position="595"/>
        <end position="616"/>
    </location>
</feature>
<organism evidence="2 3">
    <name type="scientific">Micromonospora aurantiaca</name>
    <name type="common">nom. illeg.</name>
    <dbReference type="NCBI Taxonomy" id="47850"/>
    <lineage>
        <taxon>Bacteria</taxon>
        <taxon>Bacillati</taxon>
        <taxon>Actinomycetota</taxon>
        <taxon>Actinomycetes</taxon>
        <taxon>Micromonosporales</taxon>
        <taxon>Micromonosporaceae</taxon>
        <taxon>Micromonospora</taxon>
    </lineage>
</organism>
<accession>A0A6N3KAF5</accession>
<feature type="transmembrane region" description="Helical" evidence="1">
    <location>
        <begin position="736"/>
        <end position="756"/>
    </location>
</feature>
<feature type="transmembrane region" description="Helical" evidence="1">
    <location>
        <begin position="64"/>
        <end position="85"/>
    </location>
</feature>
<feature type="transmembrane region" description="Helical" evidence="1">
    <location>
        <begin position="562"/>
        <end position="583"/>
    </location>
</feature>
<keyword evidence="1" id="KW-1133">Transmembrane helix</keyword>
<reference evidence="2 3" key="1">
    <citation type="submission" date="2018-07" db="EMBL/GenBank/DDBJ databases">
        <authorList>
            <person name="Ye Y."/>
        </authorList>
    </citation>
    <scope>NUCLEOTIDE SEQUENCE [LARGE SCALE GENOMIC DNA]</scope>
    <source>
        <strain evidence="3">H14(2018)</strain>
    </source>
</reference>
<feature type="transmembrane region" description="Helical" evidence="1">
    <location>
        <begin position="397"/>
        <end position="415"/>
    </location>
</feature>
<evidence type="ECO:0000313" key="2">
    <source>
        <dbReference type="EMBL" id="AXH93474.1"/>
    </source>
</evidence>
<gene>
    <name evidence="2" type="ORF">DVH21_28015</name>
</gene>
<dbReference type="AlphaFoldDB" id="A0A6N3KAF5"/>
<feature type="transmembrane region" description="Helical" evidence="1">
    <location>
        <begin position="191"/>
        <end position="210"/>
    </location>
</feature>
<feature type="transmembrane region" description="Helical" evidence="1">
    <location>
        <begin position="768"/>
        <end position="794"/>
    </location>
</feature>
<dbReference type="PANTHER" id="PTHR36840:SF1">
    <property type="entry name" value="BLL5714 PROTEIN"/>
    <property type="match status" value="1"/>
</dbReference>
<proteinExistence type="predicted"/>
<feature type="transmembrane region" description="Helical" evidence="1">
    <location>
        <begin position="345"/>
        <end position="362"/>
    </location>
</feature>
<feature type="transmembrane region" description="Helical" evidence="1">
    <location>
        <begin position="467"/>
        <end position="488"/>
    </location>
</feature>
<dbReference type="InterPro" id="IPR010640">
    <property type="entry name" value="Low_temperature_requirement_A"/>
</dbReference>
<evidence type="ECO:0000313" key="3">
    <source>
        <dbReference type="Proteomes" id="UP000253958"/>
    </source>
</evidence>
<feature type="transmembrane region" description="Helical" evidence="1">
    <location>
        <begin position="306"/>
        <end position="325"/>
    </location>
</feature>
<feature type="transmembrane region" description="Helical" evidence="1">
    <location>
        <begin position="374"/>
        <end position="391"/>
    </location>
</feature>
<reference evidence="2 3" key="2">
    <citation type="submission" date="2018-08" db="EMBL/GenBank/DDBJ databases">
        <title>Streptomyces kandeliansis sp. nov., an endophytic bacterium isolated from mangrove plant.</title>
        <authorList>
            <person name="Wang R."/>
        </authorList>
    </citation>
    <scope>NUCLEOTIDE SEQUENCE [LARGE SCALE GENOMIC DNA]</scope>
    <source>
        <strain evidence="3">H14(2018)</strain>
    </source>
</reference>
<sequence length="818" mass="87107">MRGCNSGRVTSGEDEVAGAGLGVRRTLVATHGGVTRAELFLDLVFVFAFMNVAGLMAARSAFDALVQGGLVLLLLWRSWAGYAWVGNLVRLDRGILPIVMFMVATALLLVAVAIPDVFVDRHAGLSAPLVFVVGFLSIRAVSLLIIMRSRRRSTQQSIAPARQAWLPLAASAVLLLCGALLPSHLAPGRSAGLLQILLFAVATAVDYVGLRAPGTGSWQLRSVRHWAERHNLIMLIALGETIISIGTSRGFAGTPAITWSVLAGSGLALLVVAFLWWAYFDIAALDAEQTLESVPHHARSRLARDAYTLLHLPMIAGLILVAFGLKHALGATEIDTAEKWDAPALFSLYGGVVLYLLGLVAFEWRMVRRIGRGPLLGIVLVALLAPVARTVEAVASLGILAGALVCVVLAHVTVLRKRHRGLHRVVAVTAGREVEATPEDLFLDLVFVYAFIQVTVLMTRHPGATGVFHGLAVLALLWWSWINHTWYTTVVRGSANVRRLIVLTEVTLTLMLGIATPQAFSHVPGGLPGPAIVVLTYVAVRVLQLAALWIPLRRDTALPTAVIRAAAPTCVAAVLLVGAVLAGGATGPATPLSTALWVAGIAVDLSSGYLTGARNWQLGQVSKWMGRYNLIILIALGQAVISTGMAVAGLPASGPALLCVALGALLLSALWWTYVGTDVVIGERFTELTTPRQRGALARDAYTYLHLFLVVGLVLVAFGLRTSLAIPGQLGPATPAGQVILVCGLIVFLLTDHLVWRRARRTVTRPRALTLLVAALAPLTILLPVREALILLILSLSSVHLLARTTRPRPGSHPARGT</sequence>
<feature type="transmembrane region" description="Helical" evidence="1">
    <location>
        <begin position="441"/>
        <end position="461"/>
    </location>
</feature>
<feature type="transmembrane region" description="Helical" evidence="1">
    <location>
        <begin position="655"/>
        <end position="681"/>
    </location>
</feature>
<name>A0A6N3KAF5_9ACTN</name>
<feature type="transmembrane region" description="Helical" evidence="1">
    <location>
        <begin position="532"/>
        <end position="550"/>
    </location>
</feature>
<protein>
    <submittedName>
        <fullName evidence="2">Low temperature requirement protein A</fullName>
    </submittedName>
</protein>
<dbReference type="PANTHER" id="PTHR36840">
    <property type="entry name" value="BLL5714 PROTEIN"/>
    <property type="match status" value="1"/>
</dbReference>
<dbReference type="Pfam" id="PF06772">
    <property type="entry name" value="LtrA"/>
    <property type="match status" value="2"/>
</dbReference>
<feature type="transmembrane region" description="Helical" evidence="1">
    <location>
        <begin position="94"/>
        <end position="114"/>
    </location>
</feature>
<keyword evidence="1" id="KW-0472">Membrane</keyword>
<dbReference type="EMBL" id="CP031263">
    <property type="protein sequence ID" value="AXH93474.1"/>
    <property type="molecule type" value="Genomic_DNA"/>
</dbReference>
<evidence type="ECO:0000256" key="1">
    <source>
        <dbReference type="SAM" id="Phobius"/>
    </source>
</evidence>
<feature type="transmembrane region" description="Helical" evidence="1">
    <location>
        <begin position="500"/>
        <end position="520"/>
    </location>
</feature>
<dbReference type="Proteomes" id="UP000253958">
    <property type="component" value="Chromosome"/>
</dbReference>